<dbReference type="GO" id="GO:0006813">
    <property type="term" value="P:potassium ion transport"/>
    <property type="evidence" value="ECO:0007669"/>
    <property type="project" value="InterPro"/>
</dbReference>
<dbReference type="SUPFAM" id="SSF51735">
    <property type="entry name" value="NAD(P)-binding Rossmann-fold domains"/>
    <property type="match status" value="1"/>
</dbReference>
<gene>
    <name evidence="3" type="primary">ktrC</name>
    <name evidence="3" type="ORF">TKV_c01850</name>
</gene>
<dbReference type="GO" id="GO:0008324">
    <property type="term" value="F:monoatomic cation transmembrane transporter activity"/>
    <property type="evidence" value="ECO:0007669"/>
    <property type="project" value="InterPro"/>
</dbReference>
<sequence>MKQFVVIGLGSFGISLAKTLYEMGNDVLVIDKDEELVQSMAGLVTHAVRADATDENVLKSLGVKNFDVAIVAIGKNMESSIMVTMLVKEMGVKYVIAKAHNELHARVLYKVGADRVVMPEKDMGIRVARNIFSSNLLDVIEFSKDYSIAEILPIEEWFHKTLKNIKMRERYGLNVIAAKKMNDEIIVSPGPDYVVDEGDVLAVCGKNIDIKKFEIKM</sequence>
<dbReference type="PROSITE" id="PS51201">
    <property type="entry name" value="RCK_N"/>
    <property type="match status" value="1"/>
</dbReference>
<dbReference type="Gene3D" id="3.30.70.1450">
    <property type="entry name" value="Regulator of K+ conductance, C-terminal domain"/>
    <property type="match status" value="1"/>
</dbReference>
<dbReference type="PANTHER" id="PTHR43833">
    <property type="entry name" value="POTASSIUM CHANNEL PROTEIN 2-RELATED-RELATED"/>
    <property type="match status" value="1"/>
</dbReference>
<evidence type="ECO:0000313" key="3">
    <source>
        <dbReference type="EMBL" id="AIS51390.1"/>
    </source>
</evidence>
<protein>
    <submittedName>
        <fullName evidence="3">Ktr system potassium uptake protein C</fullName>
    </submittedName>
</protein>
<dbReference type="SUPFAM" id="SSF116726">
    <property type="entry name" value="TrkA C-terminal domain-like"/>
    <property type="match status" value="1"/>
</dbReference>
<keyword evidence="4" id="KW-1185">Reference proteome</keyword>
<evidence type="ECO:0000313" key="4">
    <source>
        <dbReference type="Proteomes" id="UP000029669"/>
    </source>
</evidence>
<evidence type="ECO:0000259" key="1">
    <source>
        <dbReference type="PROSITE" id="PS51201"/>
    </source>
</evidence>
<dbReference type="PROSITE" id="PS51202">
    <property type="entry name" value="RCK_C"/>
    <property type="match status" value="1"/>
</dbReference>
<dbReference type="PANTHER" id="PTHR43833:SF7">
    <property type="entry name" value="KTR SYSTEM POTASSIUM UPTAKE PROTEIN C"/>
    <property type="match status" value="1"/>
</dbReference>
<dbReference type="HOGENOM" id="CLU_046525_3_2_9"/>
<name>A0A097ANJ7_THEKI</name>
<dbReference type="Pfam" id="PF02254">
    <property type="entry name" value="TrkA_N"/>
    <property type="match status" value="1"/>
</dbReference>
<dbReference type="InterPro" id="IPR036721">
    <property type="entry name" value="RCK_C_sf"/>
</dbReference>
<dbReference type="InterPro" id="IPR050721">
    <property type="entry name" value="Trk_Ktr_HKT_K-transport"/>
</dbReference>
<dbReference type="Proteomes" id="UP000029669">
    <property type="component" value="Chromosome"/>
</dbReference>
<dbReference type="InterPro" id="IPR003148">
    <property type="entry name" value="RCK_N"/>
</dbReference>
<evidence type="ECO:0000259" key="2">
    <source>
        <dbReference type="PROSITE" id="PS51202"/>
    </source>
</evidence>
<dbReference type="AlphaFoldDB" id="A0A097ANJ7"/>
<reference evidence="4" key="1">
    <citation type="journal article" date="2015" name="Genome Announc.">
        <title>Whole-Genome Sequences of 80 Environmental and Clinical Isolates of Burkholderia pseudomallei.</title>
        <authorList>
            <person name="Johnson S.L."/>
            <person name="Baker A.L."/>
            <person name="Chain P.S."/>
            <person name="Currie B.J."/>
            <person name="Daligault H.E."/>
            <person name="Davenport K.W."/>
            <person name="Davis C.B."/>
            <person name="Inglis T.J."/>
            <person name="Kaestli M."/>
            <person name="Koren S."/>
            <person name="Mayo M."/>
            <person name="Merritt A.J."/>
            <person name="Price E.P."/>
            <person name="Sarovich D.S."/>
            <person name="Warner J."/>
            <person name="Rosovitz M.J."/>
        </authorList>
    </citation>
    <scope>NUCLEOTIDE SEQUENCE [LARGE SCALE GENOMIC DNA]</scope>
    <source>
        <strain evidence="4">DSM 2030</strain>
    </source>
</reference>
<dbReference type="eggNOG" id="COG0569">
    <property type="taxonomic scope" value="Bacteria"/>
</dbReference>
<dbReference type="EMBL" id="CP009170">
    <property type="protein sequence ID" value="AIS51390.1"/>
    <property type="molecule type" value="Genomic_DNA"/>
</dbReference>
<feature type="domain" description="RCK N-terminal" evidence="1">
    <location>
        <begin position="1"/>
        <end position="118"/>
    </location>
</feature>
<dbReference type="OrthoDB" id="9776294at2"/>
<dbReference type="InterPro" id="IPR006037">
    <property type="entry name" value="RCK_C"/>
</dbReference>
<organism evidence="3 4">
    <name type="scientific">Thermoanaerobacter kivui</name>
    <name type="common">Acetogenium kivui</name>
    <dbReference type="NCBI Taxonomy" id="2325"/>
    <lineage>
        <taxon>Bacteria</taxon>
        <taxon>Bacillati</taxon>
        <taxon>Bacillota</taxon>
        <taxon>Clostridia</taxon>
        <taxon>Thermoanaerobacterales</taxon>
        <taxon>Thermoanaerobacteraceae</taxon>
        <taxon>Thermoanaerobacter</taxon>
    </lineage>
</organism>
<dbReference type="Gene3D" id="3.40.50.720">
    <property type="entry name" value="NAD(P)-binding Rossmann-like Domain"/>
    <property type="match status" value="1"/>
</dbReference>
<dbReference type="Pfam" id="PF02080">
    <property type="entry name" value="TrkA_C"/>
    <property type="match status" value="1"/>
</dbReference>
<accession>A0A097ANJ7</accession>
<dbReference type="InterPro" id="IPR036291">
    <property type="entry name" value="NAD(P)-bd_dom_sf"/>
</dbReference>
<feature type="domain" description="RCK C-terminal" evidence="2">
    <location>
        <begin position="134"/>
        <end position="217"/>
    </location>
</feature>
<proteinExistence type="predicted"/>
<dbReference type="KEGG" id="tki:TKV_c01850"/>
<dbReference type="RefSeq" id="WP_049684379.1">
    <property type="nucleotide sequence ID" value="NZ_CP009170.1"/>
</dbReference>
<dbReference type="STRING" id="2325.TKV_c01850"/>